<dbReference type="InterPro" id="IPR050351">
    <property type="entry name" value="BphY/WalK/GraS-like"/>
</dbReference>
<evidence type="ECO:0000256" key="4">
    <source>
        <dbReference type="ARBA" id="ARBA00022475"/>
    </source>
</evidence>
<evidence type="ECO:0000313" key="16">
    <source>
        <dbReference type="Proteomes" id="UP000077881"/>
    </source>
</evidence>
<dbReference type="EMBL" id="LDJR01000060">
    <property type="protein sequence ID" value="OAK67312.1"/>
    <property type="molecule type" value="Genomic_DNA"/>
</dbReference>
<dbReference type="CDD" id="cd00082">
    <property type="entry name" value="HisKA"/>
    <property type="match status" value="1"/>
</dbReference>
<organism evidence="15 16">
    <name type="scientific">Lederbergia galactosidilytica</name>
    <dbReference type="NCBI Taxonomy" id="217031"/>
    <lineage>
        <taxon>Bacteria</taxon>
        <taxon>Bacillati</taxon>
        <taxon>Bacillota</taxon>
        <taxon>Bacilli</taxon>
        <taxon>Bacillales</taxon>
        <taxon>Bacillaceae</taxon>
        <taxon>Lederbergia</taxon>
    </lineage>
</organism>
<feature type="transmembrane region" description="Helical" evidence="13">
    <location>
        <begin position="12"/>
        <end position="29"/>
    </location>
</feature>
<evidence type="ECO:0000256" key="1">
    <source>
        <dbReference type="ARBA" id="ARBA00000085"/>
    </source>
</evidence>
<evidence type="ECO:0000256" key="8">
    <source>
        <dbReference type="ARBA" id="ARBA00022777"/>
    </source>
</evidence>
<evidence type="ECO:0000256" key="3">
    <source>
        <dbReference type="ARBA" id="ARBA00012438"/>
    </source>
</evidence>
<keyword evidence="11" id="KW-0902">Two-component regulatory system</keyword>
<evidence type="ECO:0000256" key="5">
    <source>
        <dbReference type="ARBA" id="ARBA00022679"/>
    </source>
</evidence>
<dbReference type="Proteomes" id="UP000077881">
    <property type="component" value="Unassembled WGS sequence"/>
</dbReference>
<dbReference type="GO" id="GO:0004721">
    <property type="term" value="F:phosphoprotein phosphatase activity"/>
    <property type="evidence" value="ECO:0007669"/>
    <property type="project" value="TreeGrafter"/>
</dbReference>
<comment type="subcellular location">
    <subcellularLocation>
        <location evidence="2">Cell membrane</location>
        <topology evidence="2">Multi-pass membrane protein</topology>
    </subcellularLocation>
</comment>
<dbReference type="PANTHER" id="PTHR45453:SF2">
    <property type="entry name" value="HISTIDINE KINASE"/>
    <property type="match status" value="1"/>
</dbReference>
<proteinExistence type="predicted"/>
<comment type="catalytic activity">
    <reaction evidence="1">
        <text>ATP + protein L-histidine = ADP + protein N-phospho-L-histidine.</text>
        <dbReference type="EC" id="2.7.13.3"/>
    </reaction>
</comment>
<evidence type="ECO:0000256" key="10">
    <source>
        <dbReference type="ARBA" id="ARBA00022989"/>
    </source>
</evidence>
<dbReference type="Gene3D" id="3.30.565.10">
    <property type="entry name" value="Histidine kinase-like ATPase, C-terminal domain"/>
    <property type="match status" value="1"/>
</dbReference>
<comment type="caution">
    <text evidence="15">The sequence shown here is derived from an EMBL/GenBank/DDBJ whole genome shotgun (WGS) entry which is preliminary data.</text>
</comment>
<dbReference type="GO" id="GO:0016036">
    <property type="term" value="P:cellular response to phosphate starvation"/>
    <property type="evidence" value="ECO:0007669"/>
    <property type="project" value="TreeGrafter"/>
</dbReference>
<feature type="transmembrane region" description="Helical" evidence="13">
    <location>
        <begin position="35"/>
        <end position="55"/>
    </location>
</feature>
<dbReference type="STRING" id="217031.ABB05_19345"/>
<evidence type="ECO:0000256" key="2">
    <source>
        <dbReference type="ARBA" id="ARBA00004651"/>
    </source>
</evidence>
<dbReference type="InterPro" id="IPR005467">
    <property type="entry name" value="His_kinase_dom"/>
</dbReference>
<accession>A0A177ZHB2</accession>
<evidence type="ECO:0000256" key="13">
    <source>
        <dbReference type="SAM" id="Phobius"/>
    </source>
</evidence>
<keyword evidence="16" id="KW-1185">Reference proteome</keyword>
<dbReference type="PROSITE" id="PS50109">
    <property type="entry name" value="HIS_KIN"/>
    <property type="match status" value="1"/>
</dbReference>
<dbReference type="SUPFAM" id="SSF55874">
    <property type="entry name" value="ATPase domain of HSP90 chaperone/DNA topoisomerase II/histidine kinase"/>
    <property type="match status" value="1"/>
</dbReference>
<evidence type="ECO:0000256" key="6">
    <source>
        <dbReference type="ARBA" id="ARBA00022692"/>
    </source>
</evidence>
<evidence type="ECO:0000313" key="15">
    <source>
        <dbReference type="EMBL" id="OAK67312.1"/>
    </source>
</evidence>
<gene>
    <name evidence="15" type="ORF">ABB05_19345</name>
</gene>
<dbReference type="InterPro" id="IPR003594">
    <property type="entry name" value="HATPase_dom"/>
</dbReference>
<keyword evidence="6 13" id="KW-0812">Transmembrane</keyword>
<keyword evidence="4" id="KW-1003">Cell membrane</keyword>
<feature type="domain" description="Histidine kinase" evidence="14">
    <location>
        <begin position="121"/>
        <end position="326"/>
    </location>
</feature>
<keyword evidence="8 15" id="KW-0418">Kinase</keyword>
<keyword evidence="7" id="KW-0547">Nucleotide-binding</keyword>
<evidence type="ECO:0000256" key="9">
    <source>
        <dbReference type="ARBA" id="ARBA00022840"/>
    </source>
</evidence>
<dbReference type="EC" id="2.7.13.3" evidence="3"/>
<evidence type="ECO:0000259" key="14">
    <source>
        <dbReference type="PROSITE" id="PS50109"/>
    </source>
</evidence>
<keyword evidence="5" id="KW-0808">Transferase</keyword>
<dbReference type="RefSeq" id="WP_064468749.1">
    <property type="nucleotide sequence ID" value="NZ_JAGGKH010000004.1"/>
</dbReference>
<protein>
    <recommendedName>
        <fullName evidence="3">histidine kinase</fullName>
        <ecNumber evidence="3">2.7.13.3</ecNumber>
    </recommendedName>
</protein>
<dbReference type="InterPro" id="IPR003661">
    <property type="entry name" value="HisK_dim/P_dom"/>
</dbReference>
<reference evidence="15 16" key="1">
    <citation type="submission" date="2015-05" db="EMBL/GenBank/DDBJ databases">
        <title>Comparison of genome.</title>
        <authorList>
            <person name="Zheng Z."/>
            <person name="Sun M."/>
        </authorList>
    </citation>
    <scope>NUCLEOTIDE SEQUENCE [LARGE SCALE GENOMIC DNA]</scope>
    <source>
        <strain evidence="15 16">G25-74</strain>
    </source>
</reference>
<dbReference type="Pfam" id="PF02518">
    <property type="entry name" value="HATPase_c"/>
    <property type="match status" value="1"/>
</dbReference>
<dbReference type="SMART" id="SM00387">
    <property type="entry name" value="HATPase_c"/>
    <property type="match status" value="1"/>
</dbReference>
<evidence type="ECO:0000256" key="7">
    <source>
        <dbReference type="ARBA" id="ARBA00022741"/>
    </source>
</evidence>
<dbReference type="GO" id="GO:0005524">
    <property type="term" value="F:ATP binding"/>
    <property type="evidence" value="ECO:0007669"/>
    <property type="project" value="UniProtKB-KW"/>
</dbReference>
<dbReference type="InterPro" id="IPR036890">
    <property type="entry name" value="HATPase_C_sf"/>
</dbReference>
<dbReference type="OrthoDB" id="9780487at2"/>
<dbReference type="AlphaFoldDB" id="A0A177ZHB2"/>
<keyword evidence="12 13" id="KW-0472">Membrane</keyword>
<keyword evidence="9" id="KW-0067">ATP-binding</keyword>
<dbReference type="GO" id="GO:0005886">
    <property type="term" value="C:plasma membrane"/>
    <property type="evidence" value="ECO:0007669"/>
    <property type="project" value="UniProtKB-SubCell"/>
</dbReference>
<evidence type="ECO:0000256" key="12">
    <source>
        <dbReference type="ARBA" id="ARBA00023136"/>
    </source>
</evidence>
<keyword evidence="10 13" id="KW-1133">Transmembrane helix</keyword>
<name>A0A177ZHB2_9BACI</name>
<sequence>MIKQFIIERCSWIFLFLFLQLLLVFVAYLDPAIPLTPILYIIFLSCLIIIIFGIVRYQKETKFYKSLNDWEPNLDLSTIIHAESPFEQIVKETLTDQTQKLKNEAAIHFVNLEQEKDDLLSWIHEVKTPLTAMQLIIDRLEDEVVKTQLTHEWVRIHLLLDQQLHQKRMPFIENDLHIEKIDVKSIIFREIKSLQSWCMQKGIGFDVDLEKRAILSDSKWLAFIIRQLLTNAIKYSESTDILIKTYLQNDHIHLEIRDFGRGIAPKDMPRIFDKGFTSTLQHRDNAATGMGLYLAKKAAHSLLIQIRVTSELQEGTTITLIFPKANKFQHILSM</sequence>
<evidence type="ECO:0000256" key="11">
    <source>
        <dbReference type="ARBA" id="ARBA00023012"/>
    </source>
</evidence>
<dbReference type="PANTHER" id="PTHR45453">
    <property type="entry name" value="PHOSPHATE REGULON SENSOR PROTEIN PHOR"/>
    <property type="match status" value="1"/>
</dbReference>
<dbReference type="GO" id="GO:0000155">
    <property type="term" value="F:phosphorelay sensor kinase activity"/>
    <property type="evidence" value="ECO:0007669"/>
    <property type="project" value="InterPro"/>
</dbReference>
<dbReference type="PATRIC" id="fig|217031.6.peg.4199"/>